<evidence type="ECO:0000256" key="6">
    <source>
        <dbReference type="ARBA" id="ARBA00022837"/>
    </source>
</evidence>
<dbReference type="GO" id="GO:0016740">
    <property type="term" value="F:transferase activity"/>
    <property type="evidence" value="ECO:0007669"/>
    <property type="project" value="UniProtKB-KW"/>
</dbReference>
<dbReference type="Gene3D" id="2.40.440.10">
    <property type="entry name" value="L,D-transpeptidase catalytic domain-like"/>
    <property type="match status" value="1"/>
</dbReference>
<dbReference type="InterPro" id="IPR028974">
    <property type="entry name" value="TSP_type-3_rpt"/>
</dbReference>
<gene>
    <name evidence="13" type="ORF">A3J59_03150</name>
</gene>
<reference evidence="13 14" key="1">
    <citation type="journal article" date="2016" name="Nat. Commun.">
        <title>Thousands of microbial genomes shed light on interconnected biogeochemical processes in an aquifer system.</title>
        <authorList>
            <person name="Anantharaman K."/>
            <person name="Brown C.T."/>
            <person name="Hug L.A."/>
            <person name="Sharon I."/>
            <person name="Castelle C.J."/>
            <person name="Probst A.J."/>
            <person name="Thomas B.C."/>
            <person name="Singh A."/>
            <person name="Wilkins M.J."/>
            <person name="Karaoz U."/>
            <person name="Brodie E.L."/>
            <person name="Williams K.H."/>
            <person name="Hubbard S.S."/>
            <person name="Banfield J.F."/>
        </authorList>
    </citation>
    <scope>NUCLEOTIDE SEQUENCE [LARGE SCALE GENOMIC DNA]</scope>
</reference>
<dbReference type="CDD" id="cd16913">
    <property type="entry name" value="YkuD_like"/>
    <property type="match status" value="1"/>
</dbReference>
<evidence type="ECO:0000256" key="3">
    <source>
        <dbReference type="ARBA" id="ARBA00022525"/>
    </source>
</evidence>
<dbReference type="PROSITE" id="PS52029">
    <property type="entry name" value="LD_TPASE"/>
    <property type="match status" value="1"/>
</dbReference>
<keyword evidence="9 10" id="KW-0961">Cell wall biogenesis/degradation</keyword>
<dbReference type="InterPro" id="IPR038063">
    <property type="entry name" value="Transpep_catalytic_dom"/>
</dbReference>
<evidence type="ECO:0000256" key="8">
    <source>
        <dbReference type="ARBA" id="ARBA00022984"/>
    </source>
</evidence>
<dbReference type="Pfam" id="PF18884">
    <property type="entry name" value="TSP3_bac"/>
    <property type="match status" value="3"/>
</dbReference>
<feature type="signal peptide" evidence="11">
    <location>
        <begin position="1"/>
        <end position="43"/>
    </location>
</feature>
<keyword evidence="3" id="KW-0964">Secreted</keyword>
<keyword evidence="8 10" id="KW-0573">Peptidoglycan synthesis</keyword>
<dbReference type="AlphaFoldDB" id="A0A1G1YFK8"/>
<comment type="caution">
    <text evidence="13">The sequence shown here is derived from an EMBL/GenBank/DDBJ whole genome shotgun (WGS) entry which is preliminary data.</text>
</comment>
<evidence type="ECO:0000256" key="1">
    <source>
        <dbReference type="ARBA" id="ARBA00004613"/>
    </source>
</evidence>
<dbReference type="GO" id="GO:0071972">
    <property type="term" value="F:peptidoglycan L,D-transpeptidase activity"/>
    <property type="evidence" value="ECO:0007669"/>
    <property type="project" value="TreeGrafter"/>
</dbReference>
<dbReference type="EMBL" id="MHIL01000023">
    <property type="protein sequence ID" value="OGY51133.1"/>
    <property type="molecule type" value="Genomic_DNA"/>
</dbReference>
<dbReference type="PANTHER" id="PTHR30582">
    <property type="entry name" value="L,D-TRANSPEPTIDASE"/>
    <property type="match status" value="1"/>
</dbReference>
<dbReference type="SUPFAM" id="SSF103647">
    <property type="entry name" value="TSP type-3 repeat"/>
    <property type="match status" value="1"/>
</dbReference>
<dbReference type="GO" id="GO:0018104">
    <property type="term" value="P:peptidoglycan-protein cross-linking"/>
    <property type="evidence" value="ECO:0007669"/>
    <property type="project" value="TreeGrafter"/>
</dbReference>
<proteinExistence type="predicted"/>
<protein>
    <recommendedName>
        <fullName evidence="12">L,D-TPase catalytic domain-containing protein</fullName>
    </recommendedName>
</protein>
<dbReference type="Pfam" id="PF03734">
    <property type="entry name" value="YkuD"/>
    <property type="match status" value="1"/>
</dbReference>
<dbReference type="PANTHER" id="PTHR30582:SF2">
    <property type="entry name" value="L,D-TRANSPEPTIDASE YCIB-RELATED"/>
    <property type="match status" value="1"/>
</dbReference>
<dbReference type="GO" id="GO:0005509">
    <property type="term" value="F:calcium ion binding"/>
    <property type="evidence" value="ECO:0007669"/>
    <property type="project" value="InterPro"/>
</dbReference>
<dbReference type="GO" id="GO:0005576">
    <property type="term" value="C:extracellular region"/>
    <property type="evidence" value="ECO:0007669"/>
    <property type="project" value="TreeGrafter"/>
</dbReference>
<keyword evidence="6" id="KW-0106">Calcium</keyword>
<evidence type="ECO:0000256" key="7">
    <source>
        <dbReference type="ARBA" id="ARBA00022960"/>
    </source>
</evidence>
<accession>A0A1G1YFK8</accession>
<evidence type="ECO:0000256" key="10">
    <source>
        <dbReference type="PROSITE-ProRule" id="PRU01373"/>
    </source>
</evidence>
<feature type="active site" description="Proton donor/acceptor" evidence="10">
    <location>
        <position position="246"/>
    </location>
</feature>
<evidence type="ECO:0000313" key="14">
    <source>
        <dbReference type="Proteomes" id="UP000177310"/>
    </source>
</evidence>
<dbReference type="InterPro" id="IPR050979">
    <property type="entry name" value="LD-transpeptidase"/>
</dbReference>
<evidence type="ECO:0000313" key="13">
    <source>
        <dbReference type="EMBL" id="OGY51133.1"/>
    </source>
</evidence>
<dbReference type="STRING" id="1797542.A3J59_03150"/>
<feature type="chain" id="PRO_5009581522" description="L,D-TPase catalytic domain-containing protein" evidence="11">
    <location>
        <begin position="44"/>
        <end position="286"/>
    </location>
</feature>
<dbReference type="InterPro" id="IPR005490">
    <property type="entry name" value="LD_TPept_cat_dom"/>
</dbReference>
<evidence type="ECO:0000256" key="4">
    <source>
        <dbReference type="ARBA" id="ARBA00022679"/>
    </source>
</evidence>
<organism evidence="13 14">
    <name type="scientific">Candidatus Buchananbacteria bacterium RIFCSPHIGHO2_02_FULL_56_16</name>
    <dbReference type="NCBI Taxonomy" id="1797542"/>
    <lineage>
        <taxon>Bacteria</taxon>
        <taxon>Candidatus Buchananiibacteriota</taxon>
    </lineage>
</organism>
<comment type="pathway">
    <text evidence="2 10">Cell wall biogenesis; peptidoglycan biosynthesis.</text>
</comment>
<sequence length="286" mass="31590">MQPGLKQIKTKMKKASFKKNIFFKLFGASLALFFVAFGFQASAAEPIASSTVPKATLSEAEPIADTDGDGFNDQVELTLYHTDPLKADTDGDGFDDFQEVYHGYSPRHAEPTKLNAIDSDADGAADSWEIRLGLDLLNPDTDGDGFSDGDEIDQGHDPRSADAGTIEKFITVSLAGQELAYSFNGVLLDRFAVSTGVRSMPTPTGEFSILDKVPTKVYGGTGYDFYYPNTKWNLHFTTKRLRYYIHGAYWHNNFGRPMSHGCVNVAYPNMERLYQFAQVGTKVEIS</sequence>
<evidence type="ECO:0000259" key="12">
    <source>
        <dbReference type="PROSITE" id="PS52029"/>
    </source>
</evidence>
<evidence type="ECO:0000256" key="2">
    <source>
        <dbReference type="ARBA" id="ARBA00004752"/>
    </source>
</evidence>
<keyword evidence="5 11" id="KW-0732">Signal</keyword>
<feature type="domain" description="L,D-TPase catalytic" evidence="12">
    <location>
        <begin position="168"/>
        <end position="286"/>
    </location>
</feature>
<dbReference type="Gene3D" id="4.10.1080.10">
    <property type="entry name" value="TSP type-3 repeat"/>
    <property type="match status" value="1"/>
</dbReference>
<dbReference type="Proteomes" id="UP000177310">
    <property type="component" value="Unassembled WGS sequence"/>
</dbReference>
<evidence type="ECO:0000256" key="11">
    <source>
        <dbReference type="SAM" id="SignalP"/>
    </source>
</evidence>
<dbReference type="InterPro" id="IPR059100">
    <property type="entry name" value="TSP3_bac"/>
</dbReference>
<comment type="subcellular location">
    <subcellularLocation>
        <location evidence="1">Secreted</location>
    </subcellularLocation>
</comment>
<dbReference type="SUPFAM" id="SSF141523">
    <property type="entry name" value="L,D-transpeptidase catalytic domain-like"/>
    <property type="match status" value="1"/>
</dbReference>
<evidence type="ECO:0000256" key="9">
    <source>
        <dbReference type="ARBA" id="ARBA00023316"/>
    </source>
</evidence>
<evidence type="ECO:0000256" key="5">
    <source>
        <dbReference type="ARBA" id="ARBA00022729"/>
    </source>
</evidence>
<name>A0A1G1YFK8_9BACT</name>
<dbReference type="GO" id="GO:0008360">
    <property type="term" value="P:regulation of cell shape"/>
    <property type="evidence" value="ECO:0007669"/>
    <property type="project" value="UniProtKB-UniRule"/>
</dbReference>
<feature type="active site" description="Nucleophile" evidence="10">
    <location>
        <position position="262"/>
    </location>
</feature>
<dbReference type="GO" id="GO:0071555">
    <property type="term" value="P:cell wall organization"/>
    <property type="evidence" value="ECO:0007669"/>
    <property type="project" value="UniProtKB-UniRule"/>
</dbReference>
<dbReference type="UniPathway" id="UPA00219"/>
<keyword evidence="7 10" id="KW-0133">Cell shape</keyword>
<keyword evidence="4" id="KW-0808">Transferase</keyword>